<proteinExistence type="predicted"/>
<dbReference type="AlphaFoldDB" id="A0AAV6YWZ1"/>
<evidence type="ECO:0000256" key="1">
    <source>
        <dbReference type="SAM" id="MobiDB-lite"/>
    </source>
</evidence>
<sequence>MPKSLDKWFQGCSVQKGREGAALSCTSCQQKMFGWNPLTITETTGKMYKRQVQAMNCLGNPQISSTRHISATAQNRKPWSCPGPSTQHYQGSPIN</sequence>
<dbReference type="Proteomes" id="UP000824782">
    <property type="component" value="Unassembled WGS sequence"/>
</dbReference>
<protein>
    <submittedName>
        <fullName evidence="2">Uncharacterized protein</fullName>
    </submittedName>
</protein>
<dbReference type="EMBL" id="WNYA01020732">
    <property type="protein sequence ID" value="KAG8538493.1"/>
    <property type="molecule type" value="Genomic_DNA"/>
</dbReference>
<accession>A0AAV6YWZ1</accession>
<evidence type="ECO:0000313" key="3">
    <source>
        <dbReference type="Proteomes" id="UP000824782"/>
    </source>
</evidence>
<feature type="region of interest" description="Disordered" evidence="1">
    <location>
        <begin position="69"/>
        <end position="95"/>
    </location>
</feature>
<organism evidence="2 3">
    <name type="scientific">Engystomops pustulosus</name>
    <name type="common">Tungara frog</name>
    <name type="synonym">Physalaemus pustulosus</name>
    <dbReference type="NCBI Taxonomy" id="76066"/>
    <lineage>
        <taxon>Eukaryota</taxon>
        <taxon>Metazoa</taxon>
        <taxon>Chordata</taxon>
        <taxon>Craniata</taxon>
        <taxon>Vertebrata</taxon>
        <taxon>Euteleostomi</taxon>
        <taxon>Amphibia</taxon>
        <taxon>Batrachia</taxon>
        <taxon>Anura</taxon>
        <taxon>Neobatrachia</taxon>
        <taxon>Hyloidea</taxon>
        <taxon>Leptodactylidae</taxon>
        <taxon>Leiuperinae</taxon>
        <taxon>Engystomops</taxon>
    </lineage>
</organism>
<keyword evidence="3" id="KW-1185">Reference proteome</keyword>
<name>A0AAV6YWZ1_ENGPU</name>
<gene>
    <name evidence="2" type="ORF">GDO81_022551</name>
</gene>
<comment type="caution">
    <text evidence="2">The sequence shown here is derived from an EMBL/GenBank/DDBJ whole genome shotgun (WGS) entry which is preliminary data.</text>
</comment>
<evidence type="ECO:0000313" key="2">
    <source>
        <dbReference type="EMBL" id="KAG8538493.1"/>
    </source>
</evidence>
<reference evidence="2" key="1">
    <citation type="thesis" date="2020" institute="ProQuest LLC" country="789 East Eisenhower Parkway, Ann Arbor, MI, USA">
        <title>Comparative Genomics and Chromosome Evolution.</title>
        <authorList>
            <person name="Mudd A.B."/>
        </authorList>
    </citation>
    <scope>NUCLEOTIDE SEQUENCE</scope>
    <source>
        <strain evidence="2">237g6f4</strain>
        <tissue evidence="2">Blood</tissue>
    </source>
</reference>